<keyword evidence="3" id="KW-0843">Virulence</keyword>
<comment type="subcellular location">
    <subcellularLocation>
        <location evidence="1">Secreted</location>
    </subcellularLocation>
</comment>
<accession>A0ABY6BI69</accession>
<feature type="region of interest" description="Disordered" evidence="4">
    <location>
        <begin position="2650"/>
        <end position="2689"/>
    </location>
</feature>
<gene>
    <name evidence="6" type="ORF">N4264_06455</name>
</gene>
<name>A0ABY6BI69_9GAMM</name>
<reference evidence="6" key="1">
    <citation type="submission" date="2022-09" db="EMBL/GenBank/DDBJ databases">
        <title>Tahibacter sp. nov., isolated from a fresh water.</title>
        <authorList>
            <person name="Baek J.H."/>
            <person name="Lee J.K."/>
            <person name="Kim J.M."/>
            <person name="Jeon C.O."/>
        </authorList>
    </citation>
    <scope>NUCLEOTIDE SEQUENCE</scope>
    <source>
        <strain evidence="6">W38</strain>
    </source>
</reference>
<dbReference type="Pfam" id="PF03534">
    <property type="entry name" value="SpvB"/>
    <property type="match status" value="1"/>
</dbReference>
<evidence type="ECO:0000256" key="4">
    <source>
        <dbReference type="SAM" id="MobiDB-lite"/>
    </source>
</evidence>
<evidence type="ECO:0000256" key="2">
    <source>
        <dbReference type="ARBA" id="ARBA00022525"/>
    </source>
</evidence>
<dbReference type="Proteomes" id="UP001064632">
    <property type="component" value="Chromosome"/>
</dbReference>
<evidence type="ECO:0000313" key="6">
    <source>
        <dbReference type="EMBL" id="UXI69286.1"/>
    </source>
</evidence>
<keyword evidence="2" id="KW-0964">Secreted</keyword>
<dbReference type="NCBIfam" id="TIGR03696">
    <property type="entry name" value="Rhs_assc_core"/>
    <property type="match status" value="1"/>
</dbReference>
<dbReference type="InterPro" id="IPR028994">
    <property type="entry name" value="Integrin_alpha_N"/>
</dbReference>
<evidence type="ECO:0000256" key="3">
    <source>
        <dbReference type="ARBA" id="ARBA00023026"/>
    </source>
</evidence>
<dbReference type="InterPro" id="IPR022385">
    <property type="entry name" value="Rhs_assc_core"/>
</dbReference>
<evidence type="ECO:0000256" key="5">
    <source>
        <dbReference type="SAM" id="SignalP"/>
    </source>
</evidence>
<keyword evidence="5" id="KW-0732">Signal</keyword>
<feature type="chain" id="PRO_5047469631" evidence="5">
    <location>
        <begin position="28"/>
        <end position="2892"/>
    </location>
</feature>
<dbReference type="RefSeq" id="WP_261696244.1">
    <property type="nucleotide sequence ID" value="NZ_CP104694.1"/>
</dbReference>
<dbReference type="InterPro" id="IPR050708">
    <property type="entry name" value="T6SS_VgrG/RHS"/>
</dbReference>
<sequence>MTSFFQKTLRTATTLLLGLGAWSAASAQVTPPPATVCNAVTVPTVHGTVPGFPGRWVNPDRQGLGWDFFYGDGQQSMYLTWFTYNRAGRPVWLHGEAKDLQFNVVSGERTWASTLNWVEFNPNGRRTVTKVGDIAITFPANTTTRAAVRWLWNRGVNKVDDVVHDECLVDMFRDIASRGTQPNQAFSSNWFFRTDNDNDPRLGWGVDFIFHKLADTANYVEIAAAAIFDQANQPVWLQSIDLAGNLPPATTLNQLPTSQYGVLKYLHYTYTGNNQASVHPILRTCVENCTTQIDDGLSPNPENAAQPLRRNFVERQMEAARAGLARVIASVPASRTGTAAIAWPPAVLGSEPVSVVRVDADHIIVDRSVCKVPKVGDTCEFRVSWSSEDENAVISRVDLVRGGVTRIATGHWGERTEVLKAGDRVQYRINYKTAVLTGEHYTPEVRVIVGGDFPDEAEIVQNACSDKPECDLGTHDASVGATAGEAGVDGGAATYTIPITVPPGRKGMQPSVSLSYSSRAGNGIAGIGWSVSGSSSIHRCPRTLDQDNDVGGVKLDAYDALCLDGQRLVKINGTYGQPGTTYRTEIDSFVRVTQTGNALNSGNVCFKVEHKDGRTSYYGCKFDNTDGCNRGVAPRVVPVEVTPGAPPQTKELSWLIARVEDRTDNRMDYCYTAGARGETLLEAVKYTGSNHDGPGDRVVRFSYEPRPIDNGANDRSYSYVAGFLTQQTQRLTQIQTEAPNFDGVAKPVRTYTLRYDNELQSDRSASSGRSLLRSVQECAFGFDNVDKDGNDAETMACHEPTVFDWADSGLNFRSGPMTELTLPDAAPTGGSDEGPAHAVRSVAIKADYNGDGVREVMFSQRQSDGQLHHYLAQFDADRRTRDLVELSSSSFKNRAVDALSASRAADFDGDGKSEELTDYTLQKWKLEPGAPLTGDPFATVSTNLPAYDNPYIGDFNGDGAPDILALANRTCTPSAPGTVYTDGTFYTVCLFLNPRPADVFPLSNGRIDFTPHRIIELPHATGSAQRLVHITDFDGNGLTDFFVGPSGPETVYLASRSGSSVTFTPKRATDLNFQHQSDDIIHWIDINGDGLDDMVRAHPETCPTNQSCYGNWHIQLNRGGYFANTATPNYPGQPGAPGLIRSGRTMRYANAVRPADIDSDGRADLLYPAKFAARMCVHTMTQCRQDDCPDTRRVWACPEYPPEEGAHPDDLSNLQQAVAGFSYHNSSGVEYLYAKEHEGSDHSIYQFNAVKFVQTGENSFDAVVTQTPLLGKIFSLGRDTDRAVDDLFGDGMTDLLNNDFYCPVRPAPGTLYDRAACAVIGAIQPFPNAPTYQVGPTAPLPGGVPLACLAQFAYGLPTPAKNACDVARATYLNENLGDHERSRADGQRLAPAFPEVIDRATDALGNQSVWEYFPLTSQAGRLSQVPPLYTLGTDGYVGRDRRHFQFRSSMPVVSQLSQSNGQKTGTSNDLLGFRSRLFSYQDALYNAYGRGFQGFRRIIEQQATALGDANRRLRTATTYHQKFPLAGRVEKVETGIPLSATAMQPVSETIYDWRCKIAGAARCATETGGAPENYPFLLSQSTTTYASSGEPMRRVQEVHIDGLKAGWDQYGNPTATTVTASDVGTDLQKLVTSKVTHTKNVYTYDENAWWLDRLSSSTVTTRAVQYSDTHPLPAGVTVPEYTVISTPAFDSVNRTLLSMTVDGKTGATADANSHLVTRYTYPAVNHGMPATTTVEVPPQDGVTGVTQERNSTITYSSDGYFPETTTNALNQSSEVTLSARDGLPREQTDIAGITTSTRYDAFDRPIEVRQARIGVGNLSPPIRTAVRRCSNGSCPGVGAGNTTNERQAAFRVTVAQDGQPTRVEWHDALGRTVKSAQATLVKNGLPATYKYRATLTDYNRMGQVERTSPPYLEGVDPLPPAEAWTNFQYDALGRVTQKLSPTAEADKTRRMATTYAYDANLTSVSLKPTDNACGTNLCFTVKRYDSVLGMLRTEDADGGVTRYWYDGAGRPLAIADARANSLVANGVVAYANATTGSYNAFGHRLKLNDPNQGLWQFSYNVLGELVSQKDARSFVTTIEQRDALGRVLKQRSEDTYRVGTGTRKEYYLDQWTYDQGVPGQLDEVVRCAKDSAPPDTCTNGLRQYSKESTTYDELRRPYTQTTQQWSRPDINIQGAETAMSVTTHYDRYFGRVKGVTYNDSRLRIRTKYDRYGEVIDLQDNDNGAWLWSIDGYDAWGQPTRQQYGNGVCGFYSSNPKTGQSAKRAWHRHCDTASAKLDEVNYTYDALGNLATQQRGRPTVAPFTATESYGYDRLQRLLSASPTTAAPVNYSYDQIGNLTQKTDYAQSYTYTLPPAPNVPGATSCGPNVAKRITRMGGAGTIDAGCDANGNLTLTRSSNSADEPDRLIDYDHTNRPRLISRNGQNTAFDYSPTGTRLRETVHAGGVLKMMLDRGPGGVEREYSAANINEKTLRHELGDVVILKKKRESDGTITDLGTYYRPMDRLGSPLGMLDKNGDYRQPVTDVNQSTASALAFDAFGQARDWAFAMRPANGPKPSGQTNLTTTHLGFTGHQHLGDVGLIHMNGRAYDYRYGKFMSVDPFIQFPENSQSLNPYSYILNNPLSGTDPTGYLSDPKSTCSRLAGSCYGTITSYEPGQSKKGGNGVTKQSIKSPSQEGGDASGIAQKSDQGKLDSLVQTAKKEAGTFKDRYKRYVEQVRVRVLKALEKVSISGSEEDTDRVRKSLERFARHPEAVTVLEKAVERWGGLEIYAIDVDINGSEVSENRITIGMQEGYTYVQVDGPDEEWDQARVEGRLKDGSKMYQQQDVESTVLHEVIHSALDDFGIRGQVENTSDDKLVIPLENRLLPALTGSRLQKKGHNAWTAKEYLDPPTPVE</sequence>
<organism evidence="6 7">
    <name type="scientific">Tahibacter amnicola</name>
    <dbReference type="NCBI Taxonomy" id="2976241"/>
    <lineage>
        <taxon>Bacteria</taxon>
        <taxon>Pseudomonadati</taxon>
        <taxon>Pseudomonadota</taxon>
        <taxon>Gammaproteobacteria</taxon>
        <taxon>Lysobacterales</taxon>
        <taxon>Rhodanobacteraceae</taxon>
        <taxon>Tahibacter</taxon>
    </lineage>
</organism>
<dbReference type="PANTHER" id="PTHR32305">
    <property type="match status" value="1"/>
</dbReference>
<keyword evidence="7" id="KW-1185">Reference proteome</keyword>
<dbReference type="InterPro" id="IPR003284">
    <property type="entry name" value="Sal_SpvB"/>
</dbReference>
<dbReference type="EMBL" id="CP104694">
    <property type="protein sequence ID" value="UXI69286.1"/>
    <property type="molecule type" value="Genomic_DNA"/>
</dbReference>
<protein>
    <submittedName>
        <fullName evidence="6">FG-GAP-like repeat-containing protein</fullName>
    </submittedName>
</protein>
<feature type="compositionally biased region" description="Polar residues" evidence="4">
    <location>
        <begin position="2662"/>
        <end position="2672"/>
    </location>
</feature>
<feature type="signal peptide" evidence="5">
    <location>
        <begin position="1"/>
        <end position="27"/>
    </location>
</feature>
<evidence type="ECO:0000313" key="7">
    <source>
        <dbReference type="Proteomes" id="UP001064632"/>
    </source>
</evidence>
<dbReference type="SUPFAM" id="SSF69318">
    <property type="entry name" value="Integrin alpha N-terminal domain"/>
    <property type="match status" value="1"/>
</dbReference>
<evidence type="ECO:0000256" key="1">
    <source>
        <dbReference type="ARBA" id="ARBA00004613"/>
    </source>
</evidence>
<dbReference type="Gene3D" id="2.180.10.10">
    <property type="entry name" value="RHS repeat-associated core"/>
    <property type="match status" value="2"/>
</dbReference>
<dbReference type="PANTHER" id="PTHR32305:SF15">
    <property type="entry name" value="PROTEIN RHSA-RELATED"/>
    <property type="match status" value="1"/>
</dbReference>
<proteinExistence type="predicted"/>